<comment type="similarity">
    <text evidence="1">Belongs to the TrbG/VirB9 family.</text>
</comment>
<dbReference type="Pfam" id="PF03524">
    <property type="entry name" value="CagX"/>
    <property type="match status" value="1"/>
</dbReference>
<accession>A0A2P9AR89</accession>
<dbReference type="InterPro" id="IPR038161">
    <property type="entry name" value="VirB9/CagX/TrbG_C_sf"/>
</dbReference>
<keyword evidence="6" id="KW-1185">Reference proteome</keyword>
<feature type="signal peptide" evidence="4">
    <location>
        <begin position="1"/>
        <end position="24"/>
    </location>
</feature>
<dbReference type="InterPro" id="IPR033645">
    <property type="entry name" value="VirB9/CagX/TrbG_C"/>
</dbReference>
<gene>
    <name evidence="5" type="primary">virB</name>
    <name evidence="5" type="ORF">BQ8482_360060</name>
</gene>
<dbReference type="InterPro" id="IPR010258">
    <property type="entry name" value="Conjugal_tfr_TrbG/VirB9/CagX"/>
</dbReference>
<keyword evidence="2 4" id="KW-0732">Signal</keyword>
<dbReference type="RefSeq" id="WP_051695063.1">
    <property type="nucleotide sequence ID" value="NZ_FUIG01000044.1"/>
</dbReference>
<evidence type="ECO:0000313" key="5">
    <source>
        <dbReference type="EMBL" id="SJM33659.1"/>
    </source>
</evidence>
<feature type="region of interest" description="Disordered" evidence="3">
    <location>
        <begin position="235"/>
        <end position="269"/>
    </location>
</feature>
<feature type="chain" id="PRO_5015137807" evidence="4">
    <location>
        <begin position="25"/>
        <end position="269"/>
    </location>
</feature>
<organism evidence="5 6">
    <name type="scientific">Mesorhizobium delmotii</name>
    <dbReference type="NCBI Taxonomy" id="1631247"/>
    <lineage>
        <taxon>Bacteria</taxon>
        <taxon>Pseudomonadati</taxon>
        <taxon>Pseudomonadota</taxon>
        <taxon>Alphaproteobacteria</taxon>
        <taxon>Hyphomicrobiales</taxon>
        <taxon>Phyllobacteriaceae</taxon>
        <taxon>Mesorhizobium</taxon>
    </lineage>
</organism>
<protein>
    <submittedName>
        <fullName evidence="5">P-type conjugative transfer protein VirB9</fullName>
    </submittedName>
</protein>
<evidence type="ECO:0000313" key="6">
    <source>
        <dbReference type="Proteomes" id="UP000245698"/>
    </source>
</evidence>
<dbReference type="CDD" id="cd06911">
    <property type="entry name" value="VirB9_CagX_TrbG"/>
    <property type="match status" value="1"/>
</dbReference>
<evidence type="ECO:0000256" key="4">
    <source>
        <dbReference type="SAM" id="SignalP"/>
    </source>
</evidence>
<dbReference type="EMBL" id="FUIG01000044">
    <property type="protein sequence ID" value="SJM33659.1"/>
    <property type="molecule type" value="Genomic_DNA"/>
</dbReference>
<dbReference type="Gene3D" id="2.60.40.2500">
    <property type="match status" value="1"/>
</dbReference>
<sequence>MRRRLKTVALSAALCLALSVPALSRDSRIRYVTFNNDNVVTVQAAIGVSTMIQLSPTEVIETISAGDTIGWSIVPKKGSGILFVKPLVEKAETNVNIVTNKRVYSLLLVGSREPSLRASFHVRFKYPDEDVNARLLAQAEESARNPSLKNIDPSMLNYDYAYRGDDSLKPRVVFDDGTKMFLQFTGDVPAIFVVEAKGRESLVNLRTEGEYMIVDKVAGQFTLRAGDKTLCLYNRQSPSQRMPDPIGDIYGPAKLDKKSERGQFEQRNR</sequence>
<reference evidence="6" key="1">
    <citation type="submission" date="2016-12" db="EMBL/GenBank/DDBJ databases">
        <authorList>
            <person name="Brunel B."/>
        </authorList>
    </citation>
    <scope>NUCLEOTIDE SEQUENCE [LARGE SCALE GENOMIC DNA]</scope>
</reference>
<dbReference type="AlphaFoldDB" id="A0A2P9AR89"/>
<dbReference type="Proteomes" id="UP000245698">
    <property type="component" value="Unassembled WGS sequence"/>
</dbReference>
<evidence type="ECO:0000256" key="2">
    <source>
        <dbReference type="ARBA" id="ARBA00022729"/>
    </source>
</evidence>
<feature type="compositionally biased region" description="Basic and acidic residues" evidence="3">
    <location>
        <begin position="254"/>
        <end position="269"/>
    </location>
</feature>
<evidence type="ECO:0000256" key="3">
    <source>
        <dbReference type="SAM" id="MobiDB-lite"/>
    </source>
</evidence>
<evidence type="ECO:0000256" key="1">
    <source>
        <dbReference type="ARBA" id="ARBA00006135"/>
    </source>
</evidence>
<proteinExistence type="inferred from homology"/>
<name>A0A2P9AR89_9HYPH</name>